<keyword evidence="1" id="KW-0812">Transmembrane</keyword>
<gene>
    <name evidence="2" type="ORF">BSK65_19285</name>
</gene>
<dbReference type="SUPFAM" id="SSF55874">
    <property type="entry name" value="ATPase domain of HSP90 chaperone/DNA topoisomerase II/histidine kinase"/>
    <property type="match status" value="1"/>
</dbReference>
<feature type="transmembrane region" description="Helical" evidence="1">
    <location>
        <begin position="51"/>
        <end position="70"/>
    </location>
</feature>
<reference evidence="2 3" key="1">
    <citation type="submission" date="2016-11" db="EMBL/GenBank/DDBJ databases">
        <title>Paenibacillus species isolates.</title>
        <authorList>
            <person name="Beno S.M."/>
        </authorList>
    </citation>
    <scope>NUCLEOTIDE SEQUENCE [LARGE SCALE GENOMIC DNA]</scope>
    <source>
        <strain evidence="2 3">FSL H7-0443</strain>
    </source>
</reference>
<dbReference type="Proteomes" id="UP000187425">
    <property type="component" value="Unassembled WGS sequence"/>
</dbReference>
<keyword evidence="1" id="KW-0472">Membrane</keyword>
<dbReference type="EMBL" id="MPTW01000011">
    <property type="protein sequence ID" value="OME67683.1"/>
    <property type="molecule type" value="Genomic_DNA"/>
</dbReference>
<evidence type="ECO:0000313" key="2">
    <source>
        <dbReference type="EMBL" id="OME67683.1"/>
    </source>
</evidence>
<evidence type="ECO:0000313" key="3">
    <source>
        <dbReference type="Proteomes" id="UP000187425"/>
    </source>
</evidence>
<name>A0A1R0ZDH8_9BACL</name>
<comment type="caution">
    <text evidence="2">The sequence shown here is derived from an EMBL/GenBank/DDBJ whole genome shotgun (WGS) entry which is preliminary data.</text>
</comment>
<dbReference type="InterPro" id="IPR036890">
    <property type="entry name" value="HATPase_C_sf"/>
</dbReference>
<keyword evidence="1" id="KW-1133">Transmembrane helix</keyword>
<dbReference type="AlphaFoldDB" id="A0A1R0ZDH8"/>
<evidence type="ECO:0000256" key="1">
    <source>
        <dbReference type="SAM" id="Phobius"/>
    </source>
</evidence>
<sequence>MHSLFIDEGISCIKVYYSLLKSFKMVENTWLELQICIILFFREIQMRVKPVIFSYQGYFAVFAFLSFILWGSSYQHMGLSGIKERVASLEGKCTFNSEKGKGLEVIIYLPTTTFVEKKNRGGDDDDTYLVG</sequence>
<proteinExistence type="predicted"/>
<accession>A0A1R0ZDH8</accession>
<organism evidence="2 3">
    <name type="scientific">Paenibacillus odorifer</name>
    <dbReference type="NCBI Taxonomy" id="189426"/>
    <lineage>
        <taxon>Bacteria</taxon>
        <taxon>Bacillati</taxon>
        <taxon>Bacillota</taxon>
        <taxon>Bacilli</taxon>
        <taxon>Bacillales</taxon>
        <taxon>Paenibacillaceae</taxon>
        <taxon>Paenibacillus</taxon>
    </lineage>
</organism>
<dbReference type="Gene3D" id="3.30.565.10">
    <property type="entry name" value="Histidine kinase-like ATPase, C-terminal domain"/>
    <property type="match status" value="1"/>
</dbReference>
<protein>
    <submittedName>
        <fullName evidence="2">Uncharacterized protein</fullName>
    </submittedName>
</protein>